<feature type="domain" description="Zinc finger Mcm10/DnaG-type" evidence="9">
    <location>
        <begin position="532"/>
        <end position="577"/>
    </location>
</feature>
<evidence type="ECO:0000256" key="1">
    <source>
        <dbReference type="ARBA" id="ARBA00004123"/>
    </source>
</evidence>
<dbReference type="InterPro" id="IPR015408">
    <property type="entry name" value="Znf_Mcm10/DnaG"/>
</dbReference>
<feature type="compositionally biased region" description="Basic and acidic residues" evidence="8">
    <location>
        <begin position="227"/>
        <end position="244"/>
    </location>
</feature>
<feature type="region of interest" description="Disordered" evidence="8">
    <location>
        <begin position="92"/>
        <end position="113"/>
    </location>
</feature>
<feature type="compositionally biased region" description="Basic and acidic residues" evidence="8">
    <location>
        <begin position="169"/>
        <end position="178"/>
    </location>
</feature>
<dbReference type="InterPro" id="IPR012340">
    <property type="entry name" value="NA-bd_OB-fold"/>
</dbReference>
<evidence type="ECO:0000256" key="6">
    <source>
        <dbReference type="ARBA" id="ARBA00022833"/>
    </source>
</evidence>
<feature type="region of interest" description="Disordered" evidence="8">
    <location>
        <begin position="1"/>
        <end position="72"/>
    </location>
</feature>
<keyword evidence="6" id="KW-0862">Zinc</keyword>
<keyword evidence="4" id="KW-0479">Metal-binding</keyword>
<evidence type="ECO:0000313" key="12">
    <source>
        <dbReference type="Proteomes" id="UP000664521"/>
    </source>
</evidence>
<evidence type="ECO:0000256" key="2">
    <source>
        <dbReference type="ARBA" id="ARBA00009679"/>
    </source>
</evidence>
<dbReference type="GO" id="GO:0043596">
    <property type="term" value="C:nuclear replication fork"/>
    <property type="evidence" value="ECO:0007669"/>
    <property type="project" value="TreeGrafter"/>
</dbReference>
<feature type="compositionally biased region" description="Polar residues" evidence="8">
    <location>
        <begin position="209"/>
        <end position="220"/>
    </location>
</feature>
<gene>
    <name evidence="11" type="ORF">HETSPECPRED_009375</name>
</gene>
<dbReference type="GO" id="GO:0003697">
    <property type="term" value="F:single-stranded DNA binding"/>
    <property type="evidence" value="ECO:0007669"/>
    <property type="project" value="InterPro"/>
</dbReference>
<evidence type="ECO:0000259" key="9">
    <source>
        <dbReference type="Pfam" id="PF09329"/>
    </source>
</evidence>
<dbReference type="Pfam" id="PF09329">
    <property type="entry name" value="zf-primase"/>
    <property type="match status" value="1"/>
</dbReference>
<feature type="region of interest" description="Disordered" evidence="8">
    <location>
        <begin position="431"/>
        <end position="456"/>
    </location>
</feature>
<evidence type="ECO:0000256" key="7">
    <source>
        <dbReference type="ARBA" id="ARBA00023242"/>
    </source>
</evidence>
<feature type="compositionally biased region" description="Basic and acidic residues" evidence="8">
    <location>
        <begin position="289"/>
        <end position="305"/>
    </location>
</feature>
<feature type="compositionally biased region" description="Basic and acidic residues" evidence="8">
    <location>
        <begin position="259"/>
        <end position="281"/>
    </location>
</feature>
<keyword evidence="12" id="KW-1185">Reference proteome</keyword>
<dbReference type="InterPro" id="IPR040184">
    <property type="entry name" value="Mcm10"/>
</dbReference>
<dbReference type="Proteomes" id="UP000664521">
    <property type="component" value="Unassembled WGS sequence"/>
</dbReference>
<dbReference type="GO" id="GO:0008270">
    <property type="term" value="F:zinc ion binding"/>
    <property type="evidence" value="ECO:0007669"/>
    <property type="project" value="UniProtKB-KW"/>
</dbReference>
<feature type="region of interest" description="Disordered" evidence="8">
    <location>
        <begin position="739"/>
        <end position="802"/>
    </location>
</feature>
<evidence type="ECO:0000256" key="3">
    <source>
        <dbReference type="ARBA" id="ARBA00022705"/>
    </source>
</evidence>
<dbReference type="AlphaFoldDB" id="A0A8H3G1E9"/>
<dbReference type="PANTHER" id="PTHR13454">
    <property type="entry name" value="PROTEIN MCM10 HOMOLOG"/>
    <property type="match status" value="1"/>
</dbReference>
<dbReference type="GO" id="GO:0006270">
    <property type="term" value="P:DNA replication initiation"/>
    <property type="evidence" value="ECO:0007669"/>
    <property type="project" value="InterPro"/>
</dbReference>
<comment type="subcellular location">
    <subcellularLocation>
        <location evidence="1">Nucleus</location>
    </subcellularLocation>
</comment>
<feature type="region of interest" description="Disordered" evidence="8">
    <location>
        <begin position="651"/>
        <end position="670"/>
    </location>
</feature>
<sequence>MAASANEPRWPPRSPHEALLSSPSGRNQLRRYTDRTSPSPSPLKKSATTPNLGRIRRGLGPVTAIDDGDEEDEETLQLRLDAIEARLKLKKLQQKKAKTASINSDIENERPSELIHRASAIVKARQYNQPEEPRPKTSSGIQIPVSPSRKLKPVDEAKSPGRVLLGIDKGLRGRDVSLKRAPVSRKQQSAEDDPFLGRRTATTEPKRTIPSNSARKSYQDSPVKPKTFSERIAETRQLDKERKERAHRIRNRRSTGFGIKDDDIATFKNEAENQEIKDSHRIRPQGEGYSREEILRAVNKPDGRLARNNTISTTSNKQRSQHQKPSSTVNPEQTLDSSTTPKPTDLGPQPSRSSESEKQPDDTTLYDPFSTLHLTKRILPHSMLTKTFGSKPILLLPSLLRQVHSPSYALPPEYDADFIVLAAIASKSAPLSHKDTHHTTTSTETSTTSTTEATASEQNTRGKFMILTLTDLTWSLDLYLFTTAYTRFWKLTPGTLIAILNPSIMPPPPGKADTGRFSLVLNSSDDTVLEIGTARDLNWCSATKRDGKQCGAWIDKRKTSVCEFHVDRVLERTRAGRMEVNGASAPFGPKGRSGGRTGFWGGGGGKRNGRGTDDGLLKEGRQYDRALGSSYYIAPRVPGFERSPANLDAEGAFGLERGGGREERERKRRAEVEKERGIAKRLGEGGNGIAAEYLRRKVGGGGADAVEEGGMGGGEGGRVDARELGLVGNRARDVHLSPVKKRKLGEAEAEAGVPRETEKPTKKTRFLTGKGVREAGRESSTGTDIWLQAGRESSGDDELEVV</sequence>
<dbReference type="EMBL" id="CAJPDS010000078">
    <property type="protein sequence ID" value="CAF9934834.1"/>
    <property type="molecule type" value="Genomic_DNA"/>
</dbReference>
<dbReference type="OrthoDB" id="273123at2759"/>
<keyword evidence="7" id="KW-0539">Nucleus</keyword>
<accession>A0A8H3G1E9</accession>
<comment type="similarity">
    <text evidence="2">Belongs to the MCM10 family.</text>
</comment>
<feature type="compositionally biased region" description="Polar residues" evidence="8">
    <location>
        <begin position="307"/>
        <end position="342"/>
    </location>
</feature>
<proteinExistence type="inferred from homology"/>
<name>A0A8H3G1E9_9LECA</name>
<feature type="region of interest" description="Disordered" evidence="8">
    <location>
        <begin position="581"/>
        <end position="616"/>
    </location>
</feature>
<evidence type="ECO:0000256" key="4">
    <source>
        <dbReference type="ARBA" id="ARBA00022723"/>
    </source>
</evidence>
<dbReference type="PANTHER" id="PTHR13454:SF11">
    <property type="entry name" value="PROTEIN MCM10 HOMOLOG"/>
    <property type="match status" value="1"/>
</dbReference>
<keyword evidence="3" id="KW-0235">DNA replication</keyword>
<evidence type="ECO:0000256" key="5">
    <source>
        <dbReference type="ARBA" id="ARBA00022771"/>
    </source>
</evidence>
<dbReference type="Pfam" id="PF22379">
    <property type="entry name" value="OB_MCM10"/>
    <property type="match status" value="1"/>
</dbReference>
<feature type="region of interest" description="Disordered" evidence="8">
    <location>
        <begin position="125"/>
        <end position="367"/>
    </location>
</feature>
<reference evidence="11" key="1">
    <citation type="submission" date="2021-03" db="EMBL/GenBank/DDBJ databases">
        <authorList>
            <person name="Tagirdzhanova G."/>
        </authorList>
    </citation>
    <scope>NUCLEOTIDE SEQUENCE</scope>
</reference>
<dbReference type="Gene3D" id="2.40.50.140">
    <property type="entry name" value="Nucleic acid-binding proteins"/>
    <property type="match status" value="1"/>
</dbReference>
<comment type="caution">
    <text evidence="11">The sequence shown here is derived from an EMBL/GenBank/DDBJ whole genome shotgun (WGS) entry which is preliminary data.</text>
</comment>
<evidence type="ECO:0000256" key="8">
    <source>
        <dbReference type="SAM" id="MobiDB-lite"/>
    </source>
</evidence>
<evidence type="ECO:0000259" key="10">
    <source>
        <dbReference type="Pfam" id="PF22379"/>
    </source>
</evidence>
<keyword evidence="5" id="KW-0863">Zinc-finger</keyword>
<feature type="compositionally biased region" description="Basic and acidic residues" evidence="8">
    <location>
        <begin position="658"/>
        <end position="670"/>
    </location>
</feature>
<feature type="compositionally biased region" description="Gly residues" evidence="8">
    <location>
        <begin position="591"/>
        <end position="606"/>
    </location>
</feature>
<protein>
    <recommendedName>
        <fullName evidence="13">Zinc finger Mcm10/DnaG-type domain-containing protein</fullName>
    </recommendedName>
</protein>
<evidence type="ECO:0008006" key="13">
    <source>
        <dbReference type="Google" id="ProtNLM"/>
    </source>
</evidence>
<evidence type="ECO:0000313" key="11">
    <source>
        <dbReference type="EMBL" id="CAF9934834.1"/>
    </source>
</evidence>
<organism evidence="11 12">
    <name type="scientific">Heterodermia speciosa</name>
    <dbReference type="NCBI Taxonomy" id="116794"/>
    <lineage>
        <taxon>Eukaryota</taxon>
        <taxon>Fungi</taxon>
        <taxon>Dikarya</taxon>
        <taxon>Ascomycota</taxon>
        <taxon>Pezizomycotina</taxon>
        <taxon>Lecanoromycetes</taxon>
        <taxon>OSLEUM clade</taxon>
        <taxon>Lecanoromycetidae</taxon>
        <taxon>Caliciales</taxon>
        <taxon>Physciaceae</taxon>
        <taxon>Heterodermia</taxon>
    </lineage>
</organism>
<dbReference type="InterPro" id="IPR055065">
    <property type="entry name" value="OB_MCM10"/>
</dbReference>
<dbReference type="GO" id="GO:0003688">
    <property type="term" value="F:DNA replication origin binding"/>
    <property type="evidence" value="ECO:0007669"/>
    <property type="project" value="TreeGrafter"/>
</dbReference>
<feature type="compositionally biased region" description="Low complexity" evidence="8">
    <location>
        <begin position="439"/>
        <end position="456"/>
    </location>
</feature>
<feature type="domain" description="MCM10 OB-fold" evidence="10">
    <location>
        <begin position="454"/>
        <end position="513"/>
    </location>
</feature>